<keyword evidence="3" id="KW-1185">Reference proteome</keyword>
<protein>
    <submittedName>
        <fullName evidence="2">Uncharacterized protein</fullName>
    </submittedName>
</protein>
<dbReference type="AlphaFoldDB" id="A0A834WTW3"/>
<reference evidence="2" key="1">
    <citation type="submission" date="2020-09" db="EMBL/GenBank/DDBJ databases">
        <title>Genome-Enabled Discovery of Anthraquinone Biosynthesis in Senna tora.</title>
        <authorList>
            <person name="Kang S.-H."/>
            <person name="Pandey R.P."/>
            <person name="Lee C.-M."/>
            <person name="Sim J.-S."/>
            <person name="Jeong J.-T."/>
            <person name="Choi B.-S."/>
            <person name="Jung M."/>
            <person name="Ginzburg D."/>
            <person name="Zhao K."/>
            <person name="Won S.Y."/>
            <person name="Oh T.-J."/>
            <person name="Yu Y."/>
            <person name="Kim N.-H."/>
            <person name="Lee O.R."/>
            <person name="Lee T.-H."/>
            <person name="Bashyal P."/>
            <person name="Kim T.-S."/>
            <person name="Lee W.-H."/>
            <person name="Kawkins C."/>
            <person name="Kim C.-K."/>
            <person name="Kim J.S."/>
            <person name="Ahn B.O."/>
            <person name="Rhee S.Y."/>
            <person name="Sohng J.K."/>
        </authorList>
    </citation>
    <scope>NUCLEOTIDE SEQUENCE</scope>
    <source>
        <tissue evidence="2">Leaf</tissue>
    </source>
</reference>
<evidence type="ECO:0000313" key="3">
    <source>
        <dbReference type="Proteomes" id="UP000634136"/>
    </source>
</evidence>
<feature type="region of interest" description="Disordered" evidence="1">
    <location>
        <begin position="1"/>
        <end position="42"/>
    </location>
</feature>
<proteinExistence type="predicted"/>
<accession>A0A834WTW3</accession>
<evidence type="ECO:0000256" key="1">
    <source>
        <dbReference type="SAM" id="MobiDB-lite"/>
    </source>
</evidence>
<gene>
    <name evidence="2" type="ORF">G2W53_014537</name>
</gene>
<dbReference type="Proteomes" id="UP000634136">
    <property type="component" value="Unassembled WGS sequence"/>
</dbReference>
<name>A0A834WTW3_9FABA</name>
<evidence type="ECO:0000313" key="2">
    <source>
        <dbReference type="EMBL" id="KAF7832204.1"/>
    </source>
</evidence>
<dbReference type="EMBL" id="JAAIUW010000005">
    <property type="protein sequence ID" value="KAF7832204.1"/>
    <property type="molecule type" value="Genomic_DNA"/>
</dbReference>
<comment type="caution">
    <text evidence="2">The sequence shown here is derived from an EMBL/GenBank/DDBJ whole genome shotgun (WGS) entry which is preliminary data.</text>
</comment>
<feature type="compositionally biased region" description="Basic and acidic residues" evidence="1">
    <location>
        <begin position="10"/>
        <end position="42"/>
    </location>
</feature>
<organism evidence="2 3">
    <name type="scientific">Senna tora</name>
    <dbReference type="NCBI Taxonomy" id="362788"/>
    <lineage>
        <taxon>Eukaryota</taxon>
        <taxon>Viridiplantae</taxon>
        <taxon>Streptophyta</taxon>
        <taxon>Embryophyta</taxon>
        <taxon>Tracheophyta</taxon>
        <taxon>Spermatophyta</taxon>
        <taxon>Magnoliopsida</taxon>
        <taxon>eudicotyledons</taxon>
        <taxon>Gunneridae</taxon>
        <taxon>Pentapetalae</taxon>
        <taxon>rosids</taxon>
        <taxon>fabids</taxon>
        <taxon>Fabales</taxon>
        <taxon>Fabaceae</taxon>
        <taxon>Caesalpinioideae</taxon>
        <taxon>Cassia clade</taxon>
        <taxon>Senna</taxon>
    </lineage>
</organism>
<sequence length="42" mass="4998">MVNEQQVDSKTQEDLDLHAKEEKEEKNWWVDMDIAGHRESAK</sequence>